<dbReference type="GO" id="GO:0016514">
    <property type="term" value="C:SWI/SNF complex"/>
    <property type="evidence" value="ECO:0007669"/>
    <property type="project" value="InterPro"/>
</dbReference>
<dbReference type="PANTHER" id="PTHR12656:SF11">
    <property type="entry name" value="AT-RICH INTERACTIVE DOMAIN-CONTAINING PROTEIN 1B"/>
    <property type="match status" value="1"/>
</dbReference>
<feature type="compositionally biased region" description="Low complexity" evidence="4">
    <location>
        <begin position="1190"/>
        <end position="1210"/>
    </location>
</feature>
<dbReference type="CDD" id="cd16877">
    <property type="entry name" value="ARID_ARID1B"/>
    <property type="match status" value="1"/>
</dbReference>
<keyword evidence="2" id="KW-0597">Phosphoprotein</keyword>
<evidence type="ECO:0000256" key="3">
    <source>
        <dbReference type="ARBA" id="ARBA00023242"/>
    </source>
</evidence>
<proteinExistence type="predicted"/>
<feature type="region of interest" description="Disordered" evidence="4">
    <location>
        <begin position="1126"/>
        <end position="1217"/>
    </location>
</feature>
<evidence type="ECO:0000256" key="1">
    <source>
        <dbReference type="ARBA" id="ARBA00004123"/>
    </source>
</evidence>
<feature type="compositionally biased region" description="Acidic residues" evidence="4">
    <location>
        <begin position="1787"/>
        <end position="1800"/>
    </location>
</feature>
<feature type="compositionally biased region" description="Polar residues" evidence="4">
    <location>
        <begin position="824"/>
        <end position="847"/>
    </location>
</feature>
<feature type="region of interest" description="Disordered" evidence="4">
    <location>
        <begin position="1316"/>
        <end position="1420"/>
    </location>
</feature>
<comment type="subcellular location">
    <subcellularLocation>
        <location evidence="1">Nucleus</location>
    </subcellularLocation>
</comment>
<evidence type="ECO:0000313" key="7">
    <source>
        <dbReference type="Proteomes" id="UP001474421"/>
    </source>
</evidence>
<dbReference type="InterPro" id="IPR021906">
    <property type="entry name" value="BAF250/Osa"/>
</dbReference>
<feature type="compositionally biased region" description="Basic and acidic residues" evidence="4">
    <location>
        <begin position="1760"/>
        <end position="1772"/>
    </location>
</feature>
<dbReference type="Pfam" id="PF01388">
    <property type="entry name" value="ARID"/>
    <property type="match status" value="1"/>
</dbReference>
<feature type="compositionally biased region" description="Pro residues" evidence="4">
    <location>
        <begin position="1159"/>
        <end position="1171"/>
    </location>
</feature>
<evidence type="ECO:0000313" key="6">
    <source>
        <dbReference type="EMBL" id="KAK9411692.1"/>
    </source>
</evidence>
<feature type="region of interest" description="Disordered" evidence="4">
    <location>
        <begin position="1018"/>
        <end position="1107"/>
    </location>
</feature>
<feature type="compositionally biased region" description="Polar residues" evidence="4">
    <location>
        <begin position="1042"/>
        <end position="1095"/>
    </location>
</feature>
<feature type="compositionally biased region" description="Gly residues" evidence="4">
    <location>
        <begin position="308"/>
        <end position="325"/>
    </location>
</feature>
<dbReference type="InterPro" id="IPR033388">
    <property type="entry name" value="BAF250_C"/>
</dbReference>
<keyword evidence="3" id="KW-0539">Nucleus</keyword>
<dbReference type="Pfam" id="PF12031">
    <property type="entry name" value="BAF250_C"/>
    <property type="match status" value="1"/>
</dbReference>
<feature type="compositionally biased region" description="Polar residues" evidence="4">
    <location>
        <begin position="1373"/>
        <end position="1391"/>
    </location>
</feature>
<feature type="compositionally biased region" description="Pro residues" evidence="4">
    <location>
        <begin position="289"/>
        <end position="307"/>
    </location>
</feature>
<dbReference type="GO" id="GO:0071565">
    <property type="term" value="C:nBAF complex"/>
    <property type="evidence" value="ECO:0007669"/>
    <property type="project" value="TreeGrafter"/>
</dbReference>
<feature type="compositionally biased region" description="Gly residues" evidence="4">
    <location>
        <begin position="197"/>
        <end position="212"/>
    </location>
</feature>
<feature type="compositionally biased region" description="Basic and acidic residues" evidence="4">
    <location>
        <begin position="269"/>
        <end position="281"/>
    </location>
</feature>
<feature type="compositionally biased region" description="Polar residues" evidence="4">
    <location>
        <begin position="678"/>
        <end position="692"/>
    </location>
</feature>
<feature type="region of interest" description="Disordered" evidence="4">
    <location>
        <begin position="1484"/>
        <end position="1539"/>
    </location>
</feature>
<feature type="compositionally biased region" description="Basic and acidic residues" evidence="4">
    <location>
        <begin position="1899"/>
        <end position="1912"/>
    </location>
</feature>
<dbReference type="SUPFAM" id="SSF46774">
    <property type="entry name" value="ARID-like"/>
    <property type="match status" value="1"/>
</dbReference>
<feature type="compositionally biased region" description="Gly residues" evidence="4">
    <location>
        <begin position="339"/>
        <end position="348"/>
    </location>
</feature>
<evidence type="ECO:0000256" key="2">
    <source>
        <dbReference type="ARBA" id="ARBA00022553"/>
    </source>
</evidence>
<feature type="compositionally biased region" description="Low complexity" evidence="4">
    <location>
        <begin position="107"/>
        <end position="116"/>
    </location>
</feature>
<dbReference type="GO" id="GO:0006357">
    <property type="term" value="P:regulation of transcription by RNA polymerase II"/>
    <property type="evidence" value="ECO:0007669"/>
    <property type="project" value="TreeGrafter"/>
</dbReference>
<comment type="caution">
    <text evidence="6">The sequence shown here is derived from an EMBL/GenBank/DDBJ whole genome shotgun (WGS) entry which is preliminary data.</text>
</comment>
<dbReference type="SMART" id="SM01014">
    <property type="entry name" value="ARID"/>
    <property type="match status" value="1"/>
</dbReference>
<feature type="compositionally biased region" description="Basic residues" evidence="4">
    <location>
        <begin position="143"/>
        <end position="174"/>
    </location>
</feature>
<dbReference type="PROSITE" id="PS51011">
    <property type="entry name" value="ARID"/>
    <property type="match status" value="1"/>
</dbReference>
<name>A0AAW1CC98_CROAD</name>
<dbReference type="InterPro" id="IPR011989">
    <property type="entry name" value="ARM-like"/>
</dbReference>
<feature type="compositionally biased region" description="Polar residues" evidence="4">
    <location>
        <begin position="1340"/>
        <end position="1361"/>
    </location>
</feature>
<dbReference type="GO" id="GO:0005654">
    <property type="term" value="C:nucleoplasm"/>
    <property type="evidence" value="ECO:0007669"/>
    <property type="project" value="TreeGrafter"/>
</dbReference>
<sequence>MAAQVAAAPMSASKSKVKIQSLTGNLNQDLNSGVPVAGTVGAAGSGSLLGVVDGTSSRLNNVDYHLLHQDNEVNMASNATSAAAAAPNNATSSGRSSSSELVLKDPGSASGLSSSSFPMATGLLPNHKLQSVGGDSSTAAPSHHPRAQHQHPAHLRAQHPHVRHYHHHHHHHVLQHQQLNQFQPQPPPQHHPMQNNNGGGGGGSSNNNGGGAAQPSSTDMEQQQQQQQQQHGGKDRGLGVQAEPQNQPQPQPLLNQGGDEEEATPPPDKMGEQHLNSRYDHPSLGPLGGQPPPPPPPPPLPPPPPPQGAGGGGTGGGDGRGGGPSAVGVSEFNSYYGNAGSGSSGGGASSASRAGPCFDQHGGQQSPGMGLMHPAAAPNIMDPLPNSHEGYANSQYNHYSGAYGRPGGGTNVTAGAVAAAAAAGGGGGGGGVVYGGSSSAFGVLSSPRQHQQGMMLGPGGGGSLGKISGAAGFQRFSGQNQHPSGATPTLNQLLTSPSPMMRSYGTGYPEYSSPSVAPSQQPAQGAAAAAAPGSQQAVMGKDMGSQYGAVNPAWAAAQQRNHPAMSPGSTGQTLSRNQGNPMDPMVMKRPQLFAVGNNPHAQSQPGSPFPGQSYGPPGPQRFPMGMQSRTPASMGGMQYPQQQMPSQYGPQGVTGYCQQPYYNQQPQPQHLPPQAQYLSQAQQRYQTQQEMSQEGYGTRSQPPVTQNKPNHEELTLIQQERPSSLPVEVLASEDASFGLKDLSGSIDDLPTGTEATLSSAVSASGSTSSQGEQSNPAQSPFSPHASPHLSSIPGGPSPSPVGSPAGSNQSRSGPISPASIPGSQMPSQTPGTQSESSSHPALSQSPMPQDRGFMTGIQRNPQLSQYASQQTGPSMSPHPSPGGQMHSGIGTFPQSNSSGTYGTQMSQYGPQGSYSRQPTYSGVTNASYSGPGPGMGINISNQMHGQGPGQPCGTIPLGRMPSTGMQSRPFPGNMSSMTPSSPGMTQQGGPGMGPPMPTVNRKAQEAAAAVMQAAANSAQSRPPYIRSPAYPSQSGAGGRPMFSSQHPNYGNAQSPMMHQPDQYGQGSFPVINQSGIMGSSSPYTQPMNSNSSLMNPQVPPYSLAPNMVNSSTAPMGLADLMTQGESKLPVPLKPDGKEEGPSQTESKKDSYSSQGISQPPTPGNLPVPSPMSPSSASISSFHGDESDSIGSPGWPKTPSSPKSSSSNTTGEKITKMYELGTEPERKVWVDRYLNFMEERGTPVTGLPAVGKKPLDLFRLYVCVKEIGGLAQVNKNKKWRELSTSLNVGTSSSAASSLKKQYIQYLFAFECKIERGEEPPPEVFSTGDTKKQAKIQPPSPANSGSLQGPQTPQSTGSNSMTEVPSDLKPPTPASTPHGQMTPTQSSRNSSVSVHDPFSDISDSTYPKRNSMTPNAPYQQSMNMPDMMGRMPYEPNKDPFGGMRKVPGNSETFMAPGQMPNSGMQDMYSQSPAGTMSNMGIGQRQQFPYGSGYDRRSDHGLGPEGSMGAPGQSNMVPSNSDPSMYSPNCYPGQQRHEPYGPQYPMQAPPSGQPPYGGHQSGMFPQQQNYKRHMDGIYGPPAKRHDGDMFNMQYSNQQQELFNQYSSAYSGPDRRPIQGQYPYPYNRERMQVSQVTGPPTQPPPSLRREVTFPPGSVEASQPVLKPRRKITSKDIVSPEAWRVMMSLKSGLLAESTWALDTINILLYDDSTVATFNLSQLSGFLELLVEYFRKCLIDIFGILMEYEVGHPGSKLQDHNSSLNEDGHSATEDVRKEEENDECIDYFYDLEDEEEEEEEEENENTEEGKSTLVAPPGAILDPSERPKQASKFDKLPIKIVKKNNLFVVDRSDRLGHVQEFNSGLLHWQLGGGDTTEHIQTHFESKMEIPPCRRPSLSVSSGKKKNVEGKGESEEQQDKSISATIDDVLSARPGALSEDPDANSQTDSSKFPFGIHQVKSHRNIKLLEDEPQSRDETPLCTIIHWQDSLAKRCICVSNIVRSLSFVPGNDVEMSKHPGLVLILGKLILLHHEHPERKRTPQTYEKEEEVDKGVACSKDEWWWDCLEILRDNTLVTLANISGQLDLSAYTESICLPILDGLLHWMVCPSAEAQDPFPTVGPNSILSPQRLVLETLCKLSIQDNNVDLILATPPFSRQEKMYATLVRYVGDRKNPVCREMSMALLSNLARGDTLAARAIAVQKGSIGNLISFLEDGVTMAQYQQSQHNLMHVQPPPLEPPSVDMMCRAAKALLAMARVEENRSEFLLHEGRLLDISISAVLNSMVASVICDVLFQIGQL</sequence>
<feature type="compositionally biased region" description="Polar residues" evidence="4">
    <location>
        <begin position="1509"/>
        <end position="1524"/>
    </location>
</feature>
<feature type="region of interest" description="Disordered" evidence="4">
    <location>
        <begin position="79"/>
        <end position="371"/>
    </location>
</feature>
<gene>
    <name evidence="6" type="ORF">NXF25_002867</name>
</gene>
<feature type="region of interest" description="Disordered" evidence="4">
    <location>
        <begin position="1749"/>
        <end position="1772"/>
    </location>
</feature>
<protein>
    <submittedName>
        <fullName evidence="6">AT-rich interactive domain-containing protein 1B</fullName>
    </submittedName>
</protein>
<accession>A0AAW1CC98</accession>
<dbReference type="InterPro" id="IPR036431">
    <property type="entry name" value="ARID_dom_sf"/>
</dbReference>
<dbReference type="EMBL" id="JAOTOJ010000001">
    <property type="protein sequence ID" value="KAK9411692.1"/>
    <property type="molecule type" value="Genomic_DNA"/>
</dbReference>
<dbReference type="GO" id="GO:0006338">
    <property type="term" value="P:chromatin remodeling"/>
    <property type="evidence" value="ECO:0007669"/>
    <property type="project" value="InterPro"/>
</dbReference>
<feature type="compositionally biased region" description="Low complexity" evidence="4">
    <location>
        <begin position="802"/>
        <end position="823"/>
    </location>
</feature>
<feature type="region of interest" description="Disordered" evidence="4">
    <location>
        <begin position="1927"/>
        <end position="1946"/>
    </location>
</feature>
<feature type="compositionally biased region" description="Polar residues" evidence="4">
    <location>
        <begin position="857"/>
        <end position="871"/>
    </location>
</feature>
<dbReference type="SMART" id="SM00501">
    <property type="entry name" value="BRIGHT"/>
    <property type="match status" value="1"/>
</dbReference>
<evidence type="ECO:0000256" key="4">
    <source>
        <dbReference type="SAM" id="MobiDB-lite"/>
    </source>
</evidence>
<feature type="compositionally biased region" description="Low complexity" evidence="4">
    <location>
        <begin position="244"/>
        <end position="256"/>
    </location>
</feature>
<dbReference type="GO" id="GO:0045893">
    <property type="term" value="P:positive regulation of DNA-templated transcription"/>
    <property type="evidence" value="ECO:0007669"/>
    <property type="project" value="TreeGrafter"/>
</dbReference>
<dbReference type="Proteomes" id="UP001474421">
    <property type="component" value="Unassembled WGS sequence"/>
</dbReference>
<dbReference type="Gene3D" id="1.25.10.10">
    <property type="entry name" value="Leucine-rich Repeat Variant"/>
    <property type="match status" value="1"/>
</dbReference>
<feature type="region of interest" description="Disordered" evidence="4">
    <location>
        <begin position="598"/>
        <end position="928"/>
    </location>
</feature>
<feature type="compositionally biased region" description="Low complexity" evidence="4">
    <location>
        <begin position="758"/>
        <end position="774"/>
    </location>
</feature>
<feature type="compositionally biased region" description="Low complexity" evidence="4">
    <location>
        <begin position="633"/>
        <end position="677"/>
    </location>
</feature>
<evidence type="ECO:0000259" key="5">
    <source>
        <dbReference type="PROSITE" id="PS51011"/>
    </source>
</evidence>
<dbReference type="GO" id="GO:0035060">
    <property type="term" value="C:brahma complex"/>
    <property type="evidence" value="ECO:0007669"/>
    <property type="project" value="InterPro"/>
</dbReference>
<feature type="region of interest" description="Disordered" evidence="4">
    <location>
        <begin position="1879"/>
        <end position="1917"/>
    </location>
</feature>
<dbReference type="PANTHER" id="PTHR12656">
    <property type="entry name" value="BRG-1 ASSOCIATED FACTOR 250 BAF250"/>
    <property type="match status" value="1"/>
</dbReference>
<feature type="compositionally biased region" description="Polar residues" evidence="4">
    <location>
        <begin position="892"/>
        <end position="928"/>
    </location>
</feature>
<organism evidence="6 7">
    <name type="scientific">Crotalus adamanteus</name>
    <name type="common">Eastern diamondback rattlesnake</name>
    <dbReference type="NCBI Taxonomy" id="8729"/>
    <lineage>
        <taxon>Eukaryota</taxon>
        <taxon>Metazoa</taxon>
        <taxon>Chordata</taxon>
        <taxon>Craniata</taxon>
        <taxon>Vertebrata</taxon>
        <taxon>Euteleostomi</taxon>
        <taxon>Lepidosauria</taxon>
        <taxon>Squamata</taxon>
        <taxon>Bifurcata</taxon>
        <taxon>Unidentata</taxon>
        <taxon>Episquamata</taxon>
        <taxon>Toxicofera</taxon>
        <taxon>Serpentes</taxon>
        <taxon>Colubroidea</taxon>
        <taxon>Viperidae</taxon>
        <taxon>Crotalinae</taxon>
        <taxon>Crotalus</taxon>
    </lineage>
</organism>
<keyword evidence="7" id="KW-1185">Reference proteome</keyword>
<dbReference type="InterPro" id="IPR001606">
    <property type="entry name" value="ARID_dom"/>
</dbReference>
<feature type="region of interest" description="Disordered" evidence="4">
    <location>
        <begin position="501"/>
        <end position="530"/>
    </location>
</feature>
<feature type="compositionally biased region" description="Low complexity" evidence="4">
    <location>
        <begin position="512"/>
        <end position="530"/>
    </location>
</feature>
<feature type="compositionally biased region" description="Polar residues" evidence="4">
    <location>
        <begin position="698"/>
        <end position="708"/>
    </location>
</feature>
<dbReference type="Gene3D" id="1.10.150.60">
    <property type="entry name" value="ARID DNA-binding domain"/>
    <property type="match status" value="1"/>
</dbReference>
<dbReference type="InterPro" id="IPR038040">
    <property type="entry name" value="ARID_ARID1B"/>
</dbReference>
<dbReference type="GO" id="GO:0003677">
    <property type="term" value="F:DNA binding"/>
    <property type="evidence" value="ECO:0007669"/>
    <property type="project" value="InterPro"/>
</dbReference>
<feature type="compositionally biased region" description="Low complexity" evidence="4">
    <location>
        <begin position="79"/>
        <end position="99"/>
    </location>
</feature>
<feature type="domain" description="ARID" evidence="5">
    <location>
        <begin position="1222"/>
        <end position="1313"/>
    </location>
</feature>
<reference evidence="6 7" key="1">
    <citation type="journal article" date="2024" name="Proc. Natl. Acad. Sci. U.S.A.">
        <title>The genetic regulatory architecture and epigenomic basis for age-related changes in rattlesnake venom.</title>
        <authorList>
            <person name="Hogan M.P."/>
            <person name="Holding M.L."/>
            <person name="Nystrom G.S."/>
            <person name="Colston T.J."/>
            <person name="Bartlett D.A."/>
            <person name="Mason A.J."/>
            <person name="Ellsworth S.A."/>
            <person name="Rautsaw R.M."/>
            <person name="Lawrence K.C."/>
            <person name="Strickland J.L."/>
            <person name="He B."/>
            <person name="Fraser P."/>
            <person name="Margres M.J."/>
            <person name="Gilbert D.M."/>
            <person name="Gibbs H.L."/>
            <person name="Parkinson C.L."/>
            <person name="Rokyta D.R."/>
        </authorList>
    </citation>
    <scope>NUCLEOTIDE SEQUENCE [LARGE SCALE GENOMIC DNA]</scope>
    <source>
        <strain evidence="6">DRR0105</strain>
    </source>
</reference>
<feature type="compositionally biased region" description="Polar residues" evidence="4">
    <location>
        <begin position="1399"/>
        <end position="1420"/>
    </location>
</feature>
<feature type="region of interest" description="Disordered" evidence="4">
    <location>
        <begin position="1787"/>
        <end position="1820"/>
    </location>
</feature>
<feature type="compositionally biased region" description="Basic and acidic residues" evidence="4">
    <location>
        <begin position="1134"/>
        <end position="1150"/>
    </location>
</feature>
<feature type="compositionally biased region" description="Low complexity" evidence="4">
    <location>
        <begin position="872"/>
        <end position="883"/>
    </location>
</feature>
<dbReference type="GO" id="GO:0031491">
    <property type="term" value="F:nucleosome binding"/>
    <property type="evidence" value="ECO:0007669"/>
    <property type="project" value="TreeGrafter"/>
</dbReference>